<proteinExistence type="predicted"/>
<dbReference type="Proteomes" id="UP000824192">
    <property type="component" value="Unassembled WGS sequence"/>
</dbReference>
<reference evidence="1" key="2">
    <citation type="submission" date="2021-04" db="EMBL/GenBank/DDBJ databases">
        <authorList>
            <person name="Gilroy R."/>
        </authorList>
    </citation>
    <scope>NUCLEOTIDE SEQUENCE</scope>
    <source>
        <strain evidence="1">ChiGjej6B6-1540</strain>
    </source>
</reference>
<dbReference type="AlphaFoldDB" id="A0A9D1RW72"/>
<comment type="caution">
    <text evidence="1">The sequence shown here is derived from an EMBL/GenBank/DDBJ whole genome shotgun (WGS) entry which is preliminary data.</text>
</comment>
<evidence type="ECO:0000313" key="1">
    <source>
        <dbReference type="EMBL" id="HIW93922.1"/>
    </source>
</evidence>
<protein>
    <submittedName>
        <fullName evidence="1">Molybdopterin oxidoreductase</fullName>
    </submittedName>
</protein>
<reference evidence="1" key="1">
    <citation type="journal article" date="2021" name="PeerJ">
        <title>Extensive microbial diversity within the chicken gut microbiome revealed by metagenomics and culture.</title>
        <authorList>
            <person name="Gilroy R."/>
            <person name="Ravi A."/>
            <person name="Getino M."/>
            <person name="Pursley I."/>
            <person name="Horton D.L."/>
            <person name="Alikhan N.F."/>
            <person name="Baker D."/>
            <person name="Gharbi K."/>
            <person name="Hall N."/>
            <person name="Watson M."/>
            <person name="Adriaenssens E.M."/>
            <person name="Foster-Nyarko E."/>
            <person name="Jarju S."/>
            <person name="Secka A."/>
            <person name="Antonio M."/>
            <person name="Oren A."/>
            <person name="Chaudhuri R.R."/>
            <person name="La Ragione R."/>
            <person name="Hildebrand F."/>
            <person name="Pallen M.J."/>
        </authorList>
    </citation>
    <scope>NUCLEOTIDE SEQUENCE</scope>
    <source>
        <strain evidence="1">ChiGjej6B6-1540</strain>
    </source>
</reference>
<organism evidence="1 2">
    <name type="scientific">Candidatus Flavonifractor merdipullorum</name>
    <dbReference type="NCBI Taxonomy" id="2838590"/>
    <lineage>
        <taxon>Bacteria</taxon>
        <taxon>Bacillati</taxon>
        <taxon>Bacillota</taxon>
        <taxon>Clostridia</taxon>
        <taxon>Eubacteriales</taxon>
        <taxon>Oscillospiraceae</taxon>
        <taxon>Flavonifractor</taxon>
    </lineage>
</organism>
<evidence type="ECO:0000313" key="2">
    <source>
        <dbReference type="Proteomes" id="UP000824192"/>
    </source>
</evidence>
<sequence>MKNRDYLWCALNLMLDDEEVLDQLCPTCRMHAVEDRCPVCGGLKSGGEGGQNAAFDEKRYEILSKGGRP</sequence>
<name>A0A9D1RW72_9FIRM</name>
<dbReference type="EMBL" id="DXGA01000106">
    <property type="protein sequence ID" value="HIW93922.1"/>
    <property type="molecule type" value="Genomic_DNA"/>
</dbReference>
<accession>A0A9D1RW72</accession>
<gene>
    <name evidence="1" type="ORF">H9868_05205</name>
</gene>